<protein>
    <recommendedName>
        <fullName evidence="2">Formin-like protein</fullName>
    </recommendedName>
</protein>
<dbReference type="Gene3D" id="1.20.58.2220">
    <property type="entry name" value="Formin, FH2 domain"/>
    <property type="match status" value="1"/>
</dbReference>
<dbReference type="InterPro" id="IPR042201">
    <property type="entry name" value="FH2_Formin_sf"/>
</dbReference>
<accession>A0A251USI7</accession>
<organism evidence="5 6">
    <name type="scientific">Helianthus annuus</name>
    <name type="common">Common sunflower</name>
    <dbReference type="NCBI Taxonomy" id="4232"/>
    <lineage>
        <taxon>Eukaryota</taxon>
        <taxon>Viridiplantae</taxon>
        <taxon>Streptophyta</taxon>
        <taxon>Embryophyta</taxon>
        <taxon>Tracheophyta</taxon>
        <taxon>Spermatophyta</taxon>
        <taxon>Magnoliopsida</taxon>
        <taxon>eudicotyledons</taxon>
        <taxon>Gunneridae</taxon>
        <taxon>Pentapetalae</taxon>
        <taxon>asterids</taxon>
        <taxon>campanulids</taxon>
        <taxon>Asterales</taxon>
        <taxon>Asteraceae</taxon>
        <taxon>Asteroideae</taxon>
        <taxon>Heliantheae alliance</taxon>
        <taxon>Heliantheae</taxon>
        <taxon>Helianthus</taxon>
    </lineage>
</organism>
<dbReference type="STRING" id="4232.A0A251USI7"/>
<dbReference type="EMBL" id="CM007894">
    <property type="protein sequence ID" value="OTG26295.1"/>
    <property type="molecule type" value="Genomic_DNA"/>
</dbReference>
<reference evidence="6" key="1">
    <citation type="journal article" date="2017" name="Nature">
        <title>The sunflower genome provides insights into oil metabolism, flowering and Asterid evolution.</title>
        <authorList>
            <person name="Badouin H."/>
            <person name="Gouzy J."/>
            <person name="Grassa C.J."/>
            <person name="Murat F."/>
            <person name="Staton S.E."/>
            <person name="Cottret L."/>
            <person name="Lelandais-Briere C."/>
            <person name="Owens G.L."/>
            <person name="Carrere S."/>
            <person name="Mayjonade B."/>
            <person name="Legrand L."/>
            <person name="Gill N."/>
            <person name="Kane N.C."/>
            <person name="Bowers J.E."/>
            <person name="Hubner S."/>
            <person name="Bellec A."/>
            <person name="Berard A."/>
            <person name="Berges H."/>
            <person name="Blanchet N."/>
            <person name="Boniface M.C."/>
            <person name="Brunel D."/>
            <person name="Catrice O."/>
            <person name="Chaidir N."/>
            <person name="Claudel C."/>
            <person name="Donnadieu C."/>
            <person name="Faraut T."/>
            <person name="Fievet G."/>
            <person name="Helmstetter N."/>
            <person name="King M."/>
            <person name="Knapp S.J."/>
            <person name="Lai Z."/>
            <person name="Le Paslier M.C."/>
            <person name="Lippi Y."/>
            <person name="Lorenzon L."/>
            <person name="Mandel J.R."/>
            <person name="Marage G."/>
            <person name="Marchand G."/>
            <person name="Marquand E."/>
            <person name="Bret-Mestries E."/>
            <person name="Morien E."/>
            <person name="Nambeesan S."/>
            <person name="Nguyen T."/>
            <person name="Pegot-Espagnet P."/>
            <person name="Pouilly N."/>
            <person name="Raftis F."/>
            <person name="Sallet E."/>
            <person name="Schiex T."/>
            <person name="Thomas J."/>
            <person name="Vandecasteele C."/>
            <person name="Vares D."/>
            <person name="Vear F."/>
            <person name="Vautrin S."/>
            <person name="Crespi M."/>
            <person name="Mangin B."/>
            <person name="Burke J.M."/>
            <person name="Salse J."/>
            <person name="Munos S."/>
            <person name="Vincourt P."/>
            <person name="Rieseberg L.H."/>
            <person name="Langlade N.B."/>
        </authorList>
    </citation>
    <scope>NUCLEOTIDE SEQUENCE [LARGE SCALE GENOMIC DNA]</scope>
    <source>
        <strain evidence="6">cv. SF193</strain>
    </source>
</reference>
<dbReference type="OMA" id="SNMTLMH"/>
<dbReference type="Pfam" id="PF02181">
    <property type="entry name" value="FH2"/>
    <property type="match status" value="1"/>
</dbReference>
<gene>
    <name evidence="5" type="ORF">HannXRQ_Chr05g0157081</name>
</gene>
<dbReference type="InterPro" id="IPR015425">
    <property type="entry name" value="FH2_Formin"/>
</dbReference>
<feature type="domain" description="FH2" evidence="4">
    <location>
        <begin position="45"/>
        <end position="429"/>
    </location>
</feature>
<dbReference type="Proteomes" id="UP000215914">
    <property type="component" value="Chromosome 5"/>
</dbReference>
<sequence length="447" mass="49790">MNGTPPPPPPIHGSRYARAPPHGGVRAPPPPPSPPPPSGPLGGGQGGRAVKTSNLKPLHWNKVSRALKGSLWEELQRQCPPELDVSECKTMFSNVVLKKPAPRQAHKEKIQLIDQGRATNMENMLTKVKMPPAYIVAAVLAMDDTLLDVDQVENILKFYPTKEEMNQLKNFKGDIEQLGKCEHFFLELMKVPRMEAKLNTFMFKLQFNSQLANFRNCLNIVNSACDEVRKSVKFKEVIKRILYLGSTLNQGTSRVGFKLDSLLKLSETRASNSNMTLMHYLCKLVAAKSPALLDFPEDLVSLEAATKIQLKALAEEMLAFRSGLKKVKNELEACANDGPVSNGFRKTLKEFISHAEAEVTSATNFYTIVGQSANRLALYFGEDPSRCPFEQATQTLSSFVRLFRKCHEDNLKQAEPDRKMAEKEACQNPANNCSESIVIVHKNITNV</sequence>
<name>A0A251USI7_HELAN</name>
<dbReference type="AlphaFoldDB" id="A0A251USI7"/>
<evidence type="ECO:0000313" key="6">
    <source>
        <dbReference type="Proteomes" id="UP000215914"/>
    </source>
</evidence>
<keyword evidence="6" id="KW-1185">Reference proteome</keyword>
<dbReference type="SUPFAM" id="SSF101447">
    <property type="entry name" value="Formin homology 2 domain (FH2 domain)"/>
    <property type="match status" value="1"/>
</dbReference>
<dbReference type="SMART" id="SM00498">
    <property type="entry name" value="FH2"/>
    <property type="match status" value="1"/>
</dbReference>
<evidence type="ECO:0000256" key="3">
    <source>
        <dbReference type="SAM" id="MobiDB-lite"/>
    </source>
</evidence>
<feature type="region of interest" description="Disordered" evidence="3">
    <location>
        <begin position="1"/>
        <end position="57"/>
    </location>
</feature>
<feature type="compositionally biased region" description="Pro residues" evidence="3">
    <location>
        <begin position="27"/>
        <end position="39"/>
    </location>
</feature>
<evidence type="ECO:0000313" key="5">
    <source>
        <dbReference type="EMBL" id="OTG26295.1"/>
    </source>
</evidence>
<proteinExistence type="inferred from homology"/>
<dbReference type="PROSITE" id="PS51444">
    <property type="entry name" value="FH2"/>
    <property type="match status" value="1"/>
</dbReference>
<evidence type="ECO:0000256" key="1">
    <source>
        <dbReference type="ARBA" id="ARBA00006468"/>
    </source>
</evidence>
<evidence type="ECO:0000259" key="4">
    <source>
        <dbReference type="PROSITE" id="PS51444"/>
    </source>
</evidence>
<dbReference type="PANTHER" id="PTHR45733:SF28">
    <property type="entry name" value="FORMIN-LIKE PROTEIN"/>
    <property type="match status" value="1"/>
</dbReference>
<dbReference type="InParanoid" id="A0A251USI7"/>
<dbReference type="InterPro" id="IPR051144">
    <property type="entry name" value="Formin_homology_domain"/>
</dbReference>
<dbReference type="PANTHER" id="PTHR45733">
    <property type="entry name" value="FORMIN-J"/>
    <property type="match status" value="1"/>
</dbReference>
<feature type="compositionally biased region" description="Pro residues" evidence="3">
    <location>
        <begin position="1"/>
        <end position="11"/>
    </location>
</feature>
<comment type="similarity">
    <text evidence="1">Belongs to the formin-like family. Class-II subfamily.</text>
</comment>
<evidence type="ECO:0000256" key="2">
    <source>
        <dbReference type="RuleBase" id="RU361260"/>
    </source>
</evidence>